<reference evidence="3 5" key="2">
    <citation type="submission" date="2017-07" db="EMBL/GenBank/DDBJ databases">
        <title>Shotgun whole genome sequences of three halophilic bacterial isolates.</title>
        <authorList>
            <person name="Pozzo T."/>
            <person name="Higdon S.M."/>
            <person name="Quillaguaman J."/>
        </authorList>
    </citation>
    <scope>NUCLEOTIDE SEQUENCE [LARGE SCALE GENOMIC DNA]</scope>
    <source>
        <strain evidence="3 5">LC1</strain>
    </source>
</reference>
<sequence length="228" mass="25619">MTSPLKRKHELSVMNVFVSRLKKAAEGEGKRFIGAPLDGQDAWLGADCLMSEGSRFAMAEFKYEESDIRSENRKPRRLAMCKALCREETFLGEHLACHLIAWSIPDEKRTIVLNGYAHEVCNAQIWGEQNGLDDKAYPDPRCEDQSFVDEFLSGNIGLELEDFEAYVSWLSDFEESGTDSIELIIENPDEDAIGALEFASLSELKLWMDNNPPRPTPPRSDPGPSFGP</sequence>
<evidence type="ECO:0000313" key="2">
    <source>
        <dbReference type="EMBL" id="EHJ94498.1"/>
    </source>
</evidence>
<proteinExistence type="predicted"/>
<evidence type="ECO:0000313" key="4">
    <source>
        <dbReference type="Proteomes" id="UP000005756"/>
    </source>
</evidence>
<organism evidence="2 4">
    <name type="scientific">Vreelandella boliviensis LC1</name>
    <dbReference type="NCBI Taxonomy" id="1072583"/>
    <lineage>
        <taxon>Bacteria</taxon>
        <taxon>Pseudomonadati</taxon>
        <taxon>Pseudomonadota</taxon>
        <taxon>Gammaproteobacteria</taxon>
        <taxon>Oceanospirillales</taxon>
        <taxon>Halomonadaceae</taxon>
        <taxon>Vreelandella</taxon>
    </lineage>
</organism>
<feature type="compositionally biased region" description="Pro residues" evidence="1">
    <location>
        <begin position="212"/>
        <end position="228"/>
    </location>
</feature>
<dbReference type="RefSeq" id="WP_007112434.1">
    <property type="nucleotide sequence ID" value="NZ_JH393257.1"/>
</dbReference>
<dbReference type="Proteomes" id="UP000005756">
    <property type="component" value="Unassembled WGS sequence"/>
</dbReference>
<dbReference type="EMBL" id="NPEY01000006">
    <property type="protein sequence ID" value="OZT74156.1"/>
    <property type="molecule type" value="Genomic_DNA"/>
</dbReference>
<evidence type="ECO:0000313" key="5">
    <source>
        <dbReference type="Proteomes" id="UP000216538"/>
    </source>
</evidence>
<dbReference type="OrthoDB" id="7031246at2"/>
<feature type="region of interest" description="Disordered" evidence="1">
    <location>
        <begin position="207"/>
        <end position="228"/>
    </location>
</feature>
<dbReference type="EMBL" id="JH393257">
    <property type="protein sequence ID" value="EHJ94498.1"/>
    <property type="molecule type" value="Genomic_DNA"/>
</dbReference>
<evidence type="ECO:0000256" key="1">
    <source>
        <dbReference type="SAM" id="MobiDB-lite"/>
    </source>
</evidence>
<accession>A0A265DY56</accession>
<keyword evidence="5" id="KW-1185">Reference proteome</keyword>
<dbReference type="AlphaFoldDB" id="A0A265DY56"/>
<evidence type="ECO:0000313" key="3">
    <source>
        <dbReference type="EMBL" id="OZT74156.1"/>
    </source>
</evidence>
<dbReference type="Proteomes" id="UP000216538">
    <property type="component" value="Unassembled WGS sequence"/>
</dbReference>
<protein>
    <submittedName>
        <fullName evidence="2">Uncharacterized protein</fullName>
    </submittedName>
</protein>
<gene>
    <name evidence="3" type="ORF">CE457_09175</name>
    <name evidence="2" type="ORF">KUC_1457</name>
</gene>
<name>A0A265DY56_9GAMM</name>
<reference evidence="2 4" key="1">
    <citation type="submission" date="2011-10" db="EMBL/GenBank/DDBJ databases">
        <authorList>
            <person name="Quillaguamn J."/>
            <person name="Guzmn D."/>
            <person name="Balderrama-Subieta A."/>
            <person name="Cardona-Ortuo C."/>
            <person name="Guevara-Martnez M."/>
            <person name="Callisaya-Quispe N."/>
        </authorList>
    </citation>
    <scope>NUCLEOTIDE SEQUENCE [LARGE SCALE GENOMIC DNA]</scope>
    <source>
        <strain evidence="2 4">LC1</strain>
    </source>
</reference>